<dbReference type="STRING" id="574375.AZF08_20520"/>
<sequence length="71" mass="8540">MRKRQIKKRDNKLFIAIRELNDDLSRDFGLSTIPDDEVLKIRDKIKKSPDKVNGTFRDYGKLRRFNRGCNW</sequence>
<comment type="caution">
    <text evidence="1">The sequence shown here is derived from an EMBL/GenBank/DDBJ whole genome shotgun (WGS) entry which is preliminary data.</text>
</comment>
<gene>
    <name evidence="1" type="ORF">BAGA_05490</name>
</gene>
<reference evidence="1 2" key="1">
    <citation type="submission" date="2014-06" db="EMBL/GenBank/DDBJ databases">
        <title>Draft genome sequence of Bacillus gaemokensis JCM 15801 (MCCC 1A00707).</title>
        <authorList>
            <person name="Lai Q."/>
            <person name="Liu Y."/>
            <person name="Shao Z."/>
        </authorList>
    </citation>
    <scope>NUCLEOTIDE SEQUENCE [LARGE SCALE GENOMIC DNA]</scope>
    <source>
        <strain evidence="1 2">JCM 15801</strain>
    </source>
</reference>
<dbReference type="Proteomes" id="UP000027778">
    <property type="component" value="Unassembled WGS sequence"/>
</dbReference>
<dbReference type="AlphaFoldDB" id="A0A073K9D7"/>
<evidence type="ECO:0000313" key="2">
    <source>
        <dbReference type="Proteomes" id="UP000027778"/>
    </source>
</evidence>
<organism evidence="1 2">
    <name type="scientific">Bacillus gaemokensis</name>
    <dbReference type="NCBI Taxonomy" id="574375"/>
    <lineage>
        <taxon>Bacteria</taxon>
        <taxon>Bacillati</taxon>
        <taxon>Bacillota</taxon>
        <taxon>Bacilli</taxon>
        <taxon>Bacillales</taxon>
        <taxon>Bacillaceae</taxon>
        <taxon>Bacillus</taxon>
        <taxon>Bacillus cereus group</taxon>
    </lineage>
</organism>
<name>A0A073K9D7_9BACI</name>
<proteinExistence type="predicted"/>
<dbReference type="RefSeq" id="WP_033674986.1">
    <property type="nucleotide sequence ID" value="NZ_JOTM01000011.1"/>
</dbReference>
<protein>
    <submittedName>
        <fullName evidence="1">Uncharacterized protein</fullName>
    </submittedName>
</protein>
<keyword evidence="2" id="KW-1185">Reference proteome</keyword>
<dbReference type="EMBL" id="JOTM01000011">
    <property type="protein sequence ID" value="KEK23894.1"/>
    <property type="molecule type" value="Genomic_DNA"/>
</dbReference>
<evidence type="ECO:0000313" key="1">
    <source>
        <dbReference type="EMBL" id="KEK23894.1"/>
    </source>
</evidence>
<accession>A0A073K9D7</accession>